<comment type="caution">
    <text evidence="1">The sequence shown here is derived from an EMBL/GenBank/DDBJ whole genome shotgun (WGS) entry which is preliminary data.</text>
</comment>
<protein>
    <submittedName>
        <fullName evidence="1">Uncharacterized protein</fullName>
    </submittedName>
</protein>
<reference evidence="1" key="1">
    <citation type="submission" date="2022-12" db="EMBL/GenBank/DDBJ databases">
        <title>Draft genome assemblies for two species of Escallonia (Escalloniales).</title>
        <authorList>
            <person name="Chanderbali A."/>
            <person name="Dervinis C."/>
            <person name="Anghel I."/>
            <person name="Soltis D."/>
            <person name="Soltis P."/>
            <person name="Zapata F."/>
        </authorList>
    </citation>
    <scope>NUCLEOTIDE SEQUENCE</scope>
    <source>
        <strain evidence="1">UCBG64.0493</strain>
        <tissue evidence="1">Leaf</tissue>
    </source>
</reference>
<dbReference type="EMBL" id="JAVXUP010001194">
    <property type="protein sequence ID" value="KAK3014768.1"/>
    <property type="molecule type" value="Genomic_DNA"/>
</dbReference>
<organism evidence="1 2">
    <name type="scientific">Escallonia herrerae</name>
    <dbReference type="NCBI Taxonomy" id="1293975"/>
    <lineage>
        <taxon>Eukaryota</taxon>
        <taxon>Viridiplantae</taxon>
        <taxon>Streptophyta</taxon>
        <taxon>Embryophyta</taxon>
        <taxon>Tracheophyta</taxon>
        <taxon>Spermatophyta</taxon>
        <taxon>Magnoliopsida</taxon>
        <taxon>eudicotyledons</taxon>
        <taxon>Gunneridae</taxon>
        <taxon>Pentapetalae</taxon>
        <taxon>asterids</taxon>
        <taxon>campanulids</taxon>
        <taxon>Escalloniales</taxon>
        <taxon>Escalloniaceae</taxon>
        <taxon>Escallonia</taxon>
    </lineage>
</organism>
<accession>A0AA88VVC9</accession>
<gene>
    <name evidence="1" type="ORF">RJ639_007953</name>
</gene>
<sequence length="222" mass="25610">MRLGNLMGTRLALHKKLDFNSPQDASGNKRSTYTQRQLLDSIISQDKHLKLIRNIRRFVGFGRESNAEEIDTLLIAKTFSFSSRSKKWKSRHFLRQEVEMRDFMITLRKRFSVRNKFTNCSTLLCRLPTELETPLGDIFIDIFCVSTVFFNSILDPAQNIFKFLKRPLLIIFPSRLLPLRAEAPLSSEFAALQSQHSQLASSLQQRLTELQANKPQGVDFGD</sequence>
<evidence type="ECO:0000313" key="1">
    <source>
        <dbReference type="EMBL" id="KAK3014768.1"/>
    </source>
</evidence>
<dbReference type="AlphaFoldDB" id="A0AA88VVC9"/>
<proteinExistence type="predicted"/>
<name>A0AA88VVC9_9ASTE</name>
<keyword evidence="2" id="KW-1185">Reference proteome</keyword>
<dbReference type="Proteomes" id="UP001188597">
    <property type="component" value="Unassembled WGS sequence"/>
</dbReference>
<evidence type="ECO:0000313" key="2">
    <source>
        <dbReference type="Proteomes" id="UP001188597"/>
    </source>
</evidence>